<evidence type="ECO:0000256" key="4">
    <source>
        <dbReference type="ARBA" id="ARBA00022801"/>
    </source>
</evidence>
<accession>A0A9D1YBP2</accession>
<dbReference type="PROSITE" id="PS51257">
    <property type="entry name" value="PROKAR_LIPOPROTEIN"/>
    <property type="match status" value="1"/>
</dbReference>
<comment type="caution">
    <text evidence="9">The sequence shown here is derived from an EMBL/GenBank/DDBJ whole genome shotgun (WGS) entry which is preliminary data.</text>
</comment>
<dbReference type="Pfam" id="PF00933">
    <property type="entry name" value="Glyco_hydro_3"/>
    <property type="match status" value="1"/>
</dbReference>
<keyword evidence="5" id="KW-0326">Glycosidase</keyword>
<dbReference type="PANTHER" id="PTHR30480">
    <property type="entry name" value="BETA-HEXOSAMINIDASE-RELATED"/>
    <property type="match status" value="1"/>
</dbReference>
<dbReference type="Proteomes" id="UP000823915">
    <property type="component" value="Unassembled WGS sequence"/>
</dbReference>
<feature type="signal peptide" evidence="7">
    <location>
        <begin position="1"/>
        <end position="27"/>
    </location>
</feature>
<feature type="chain" id="PRO_5038409719" description="beta-N-acetylhexosaminidase" evidence="7">
    <location>
        <begin position="28"/>
        <end position="567"/>
    </location>
</feature>
<dbReference type="AlphaFoldDB" id="A0A9D1YBP2"/>
<keyword evidence="4" id="KW-0378">Hydrolase</keyword>
<dbReference type="EC" id="3.2.1.52" evidence="3"/>
<feature type="region of interest" description="Disordered" evidence="6">
    <location>
        <begin position="133"/>
        <end position="152"/>
    </location>
</feature>
<dbReference type="GO" id="GO:0009254">
    <property type="term" value="P:peptidoglycan turnover"/>
    <property type="evidence" value="ECO:0007669"/>
    <property type="project" value="TreeGrafter"/>
</dbReference>
<reference evidence="9" key="1">
    <citation type="journal article" date="2021" name="PeerJ">
        <title>Extensive microbial diversity within the chicken gut microbiome revealed by metagenomics and culture.</title>
        <authorList>
            <person name="Gilroy R."/>
            <person name="Ravi A."/>
            <person name="Getino M."/>
            <person name="Pursley I."/>
            <person name="Horton D.L."/>
            <person name="Alikhan N.F."/>
            <person name="Baker D."/>
            <person name="Gharbi K."/>
            <person name="Hall N."/>
            <person name="Watson M."/>
            <person name="Adriaenssens E.M."/>
            <person name="Foster-Nyarko E."/>
            <person name="Jarju S."/>
            <person name="Secka A."/>
            <person name="Antonio M."/>
            <person name="Oren A."/>
            <person name="Chaudhuri R.R."/>
            <person name="La Ragione R."/>
            <person name="Hildebrand F."/>
            <person name="Pallen M.J."/>
        </authorList>
    </citation>
    <scope>NUCLEOTIDE SEQUENCE</scope>
    <source>
        <strain evidence="9">1282</strain>
    </source>
</reference>
<gene>
    <name evidence="9" type="ORF">H9838_02100</name>
</gene>
<evidence type="ECO:0000259" key="8">
    <source>
        <dbReference type="Pfam" id="PF00933"/>
    </source>
</evidence>
<protein>
    <recommendedName>
        <fullName evidence="3">beta-N-acetylhexosaminidase</fullName>
        <ecNumber evidence="3">3.2.1.52</ecNumber>
    </recommendedName>
</protein>
<evidence type="ECO:0000256" key="6">
    <source>
        <dbReference type="SAM" id="MobiDB-lite"/>
    </source>
</evidence>
<dbReference type="GO" id="GO:0004563">
    <property type="term" value="F:beta-N-acetylhexosaminidase activity"/>
    <property type="evidence" value="ECO:0007669"/>
    <property type="project" value="UniProtKB-EC"/>
</dbReference>
<reference evidence="9" key="2">
    <citation type="submission" date="2021-04" db="EMBL/GenBank/DDBJ databases">
        <authorList>
            <person name="Gilroy R."/>
        </authorList>
    </citation>
    <scope>NUCLEOTIDE SEQUENCE</scope>
    <source>
        <strain evidence="9">1282</strain>
    </source>
</reference>
<dbReference type="InterPro" id="IPR050226">
    <property type="entry name" value="NagZ_Beta-hexosaminidase"/>
</dbReference>
<name>A0A9D1YBP2_9FIRM</name>
<dbReference type="EMBL" id="DXDU01000028">
    <property type="protein sequence ID" value="HIY25950.1"/>
    <property type="molecule type" value="Genomic_DNA"/>
</dbReference>
<evidence type="ECO:0000256" key="3">
    <source>
        <dbReference type="ARBA" id="ARBA00012663"/>
    </source>
</evidence>
<feature type="compositionally biased region" description="Low complexity" evidence="6">
    <location>
        <begin position="26"/>
        <end position="42"/>
    </location>
</feature>
<evidence type="ECO:0000256" key="5">
    <source>
        <dbReference type="ARBA" id="ARBA00023295"/>
    </source>
</evidence>
<dbReference type="GO" id="GO:0005975">
    <property type="term" value="P:carbohydrate metabolic process"/>
    <property type="evidence" value="ECO:0007669"/>
    <property type="project" value="InterPro"/>
</dbReference>
<comment type="similarity">
    <text evidence="2">Belongs to the glycosyl hydrolase 3 family.</text>
</comment>
<feature type="region of interest" description="Disordered" evidence="6">
    <location>
        <begin position="26"/>
        <end position="65"/>
    </location>
</feature>
<organism evidence="9 10">
    <name type="scientific">Candidatus Acutalibacter pullistercoris</name>
    <dbReference type="NCBI Taxonomy" id="2838418"/>
    <lineage>
        <taxon>Bacteria</taxon>
        <taxon>Bacillati</taxon>
        <taxon>Bacillota</taxon>
        <taxon>Clostridia</taxon>
        <taxon>Eubacteriales</taxon>
        <taxon>Acutalibacteraceae</taxon>
        <taxon>Acutalibacter</taxon>
    </lineage>
</organism>
<dbReference type="Gene3D" id="3.20.20.300">
    <property type="entry name" value="Glycoside hydrolase, family 3, N-terminal domain"/>
    <property type="match status" value="1"/>
</dbReference>
<dbReference type="SUPFAM" id="SSF51445">
    <property type="entry name" value="(Trans)glycosidases"/>
    <property type="match status" value="1"/>
</dbReference>
<dbReference type="InterPro" id="IPR017853">
    <property type="entry name" value="GH"/>
</dbReference>
<proteinExistence type="inferred from homology"/>
<evidence type="ECO:0000256" key="2">
    <source>
        <dbReference type="ARBA" id="ARBA00005336"/>
    </source>
</evidence>
<keyword evidence="7" id="KW-0732">Signal</keyword>
<evidence type="ECO:0000313" key="10">
    <source>
        <dbReference type="Proteomes" id="UP000823915"/>
    </source>
</evidence>
<sequence length="567" mass="59820">MKRKIFSLVLSLLLCAGMLYGCSQEQAGESSSQASGQSSQAAESEESGSEASATPAPEEPELTTVEGTVEKASKNAFQLTMEDGSYLMVIITDTTEVTGDALLEGGHAVATYDPATQTGLSVPAVTLELTAPEGEGAASGEESASETETATVEGTVEKASKNAFNLVLEDGSYLMVVLTDTTEISGDGFLEGNRATVTYDPATQTGLSVPAITIVFSGEAGEQASPETETQPTGSSAEELLASMTLEEKVGQLFFVRVPAESALEDVTQYQFGGYILFGRDFKGLTAEQVRQNIAGWQSAAKVPLLIGVDEEGGTVVRASSNPNICDEPYWSPRALYNAGGAGLVTSVEQDKINTLQNLGINVNFAPVCDISREPGAFMYDRSLGLDAQTASGVISQVVGVYQKSGMGCVLKHFPGYGNNADTHTGIAVDERPYDTFLQQDFLPFQAGVDAGAGCVLVSHNIVTCKDGDMPASLSPTWHQVLREELGFTGCVITDDLVMDAIQDYCDASSAAVQAVLAGNDLLCCSDYETQVPAVLAAVEDGTISEERVEESALRVLRWKEELGLLQ</sequence>
<comment type="catalytic activity">
    <reaction evidence="1">
        <text>Hydrolysis of terminal non-reducing N-acetyl-D-hexosamine residues in N-acetyl-beta-D-hexosaminides.</text>
        <dbReference type="EC" id="3.2.1.52"/>
    </reaction>
</comment>
<evidence type="ECO:0000313" key="9">
    <source>
        <dbReference type="EMBL" id="HIY25950.1"/>
    </source>
</evidence>
<evidence type="ECO:0000256" key="1">
    <source>
        <dbReference type="ARBA" id="ARBA00001231"/>
    </source>
</evidence>
<feature type="domain" description="Glycoside hydrolase family 3 N-terminal" evidence="8">
    <location>
        <begin position="245"/>
        <end position="558"/>
    </location>
</feature>
<dbReference type="InterPro" id="IPR001764">
    <property type="entry name" value="Glyco_hydro_3_N"/>
</dbReference>
<evidence type="ECO:0000256" key="7">
    <source>
        <dbReference type="SAM" id="SignalP"/>
    </source>
</evidence>
<dbReference type="InterPro" id="IPR036962">
    <property type="entry name" value="Glyco_hydro_3_N_sf"/>
</dbReference>
<dbReference type="PANTHER" id="PTHR30480:SF13">
    <property type="entry name" value="BETA-HEXOSAMINIDASE"/>
    <property type="match status" value="1"/>
</dbReference>